<dbReference type="Proteomes" id="UP000033047">
    <property type="component" value="Unassembled WGS sequence"/>
</dbReference>
<feature type="domain" description="Lipocalin-like" evidence="1">
    <location>
        <begin position="21"/>
        <end position="135"/>
    </location>
</feature>
<dbReference type="InterPro" id="IPR024311">
    <property type="entry name" value="Lipocalin-like"/>
</dbReference>
<gene>
    <name evidence="2" type="ORF">HMPREF1535_04484</name>
</gene>
<dbReference type="Gene3D" id="2.40.128.280">
    <property type="match status" value="1"/>
</dbReference>
<dbReference type="STRING" id="927665.HMPREF1535_04484"/>
<evidence type="ECO:0000313" key="3">
    <source>
        <dbReference type="Proteomes" id="UP000033047"/>
    </source>
</evidence>
<dbReference type="PATRIC" id="fig|927665.4.peg.4604"/>
<evidence type="ECO:0000313" key="2">
    <source>
        <dbReference type="EMBL" id="KKB47627.1"/>
    </source>
</evidence>
<dbReference type="Pfam" id="PF16585">
    <property type="entry name" value="Lipocalin_8"/>
    <property type="match status" value="1"/>
</dbReference>
<organism evidence="2 3">
    <name type="scientific">Parabacteroides goldsteinii DSM 19448 = WAL 12034</name>
    <dbReference type="NCBI Taxonomy" id="927665"/>
    <lineage>
        <taxon>Bacteria</taxon>
        <taxon>Pseudomonadati</taxon>
        <taxon>Bacteroidota</taxon>
        <taxon>Bacteroidia</taxon>
        <taxon>Bacteroidales</taxon>
        <taxon>Tannerellaceae</taxon>
        <taxon>Parabacteroides</taxon>
    </lineage>
</organism>
<dbReference type="AlphaFoldDB" id="A0A0F5IR83"/>
<name>A0A0F5IR83_9BACT</name>
<protein>
    <recommendedName>
        <fullName evidence="1">Lipocalin-like domain-containing protein</fullName>
    </recommendedName>
</protein>
<proteinExistence type="predicted"/>
<comment type="caution">
    <text evidence="2">The sequence shown here is derived from an EMBL/GenBank/DDBJ whole genome shotgun (WGS) entry which is preliminary data.</text>
</comment>
<accession>A0A0F5IR83</accession>
<dbReference type="HOGENOM" id="CLU_139589_0_0_10"/>
<reference evidence="2 3" key="1">
    <citation type="submission" date="2013-04" db="EMBL/GenBank/DDBJ databases">
        <title>The Genome Sequence of Parabacteroides goldsteinii DSM 19448.</title>
        <authorList>
            <consortium name="The Broad Institute Genomics Platform"/>
            <person name="Earl A."/>
            <person name="Ward D."/>
            <person name="Feldgarden M."/>
            <person name="Gevers D."/>
            <person name="Martens E."/>
            <person name="Sakamoto M."/>
            <person name="Benno Y."/>
            <person name="Song Y."/>
            <person name="Liu C."/>
            <person name="Lee J."/>
            <person name="Bolanos M."/>
            <person name="Vaisanen M.L."/>
            <person name="Finegold S.M."/>
            <person name="Walker B."/>
            <person name="Young S."/>
            <person name="Zeng Q."/>
            <person name="Gargeya S."/>
            <person name="Fitzgerald M."/>
            <person name="Haas B."/>
            <person name="Abouelleil A."/>
            <person name="Allen A.W."/>
            <person name="Alvarado L."/>
            <person name="Arachchi H.M."/>
            <person name="Berlin A.M."/>
            <person name="Chapman S.B."/>
            <person name="Gainer-Dewar J."/>
            <person name="Goldberg J."/>
            <person name="Griggs A."/>
            <person name="Gujja S."/>
            <person name="Hansen M."/>
            <person name="Howarth C."/>
            <person name="Imamovic A."/>
            <person name="Ireland A."/>
            <person name="Larimer J."/>
            <person name="McCowan C."/>
            <person name="Murphy C."/>
            <person name="Pearson M."/>
            <person name="Poon T.W."/>
            <person name="Priest M."/>
            <person name="Roberts A."/>
            <person name="Saif S."/>
            <person name="Shea T."/>
            <person name="Sisk P."/>
            <person name="Sykes S."/>
            <person name="Wortman J."/>
            <person name="Nusbaum C."/>
            <person name="Birren B."/>
        </authorList>
    </citation>
    <scope>NUCLEOTIDE SEQUENCE [LARGE SCALE GENOMIC DNA]</scope>
    <source>
        <strain evidence="2 3">DSM 19448</strain>
    </source>
</reference>
<dbReference type="EMBL" id="AQHV01000025">
    <property type="protein sequence ID" value="KKB47627.1"/>
    <property type="molecule type" value="Genomic_DNA"/>
</dbReference>
<sequence length="135" mass="15288">MDTMNTMNTMKRYITAVLLALIVSSCGKMPVNGDLDGRWQIMKIAYTSGEEETPERAYYSVALHTINLMKVDVTSQTGNMEYTGDSLFVVMPVSKVEDLLPFGMNGTEQRFGVKELTSKHLVLQSDYARLEFRKF</sequence>
<evidence type="ECO:0000259" key="1">
    <source>
        <dbReference type="Pfam" id="PF16585"/>
    </source>
</evidence>